<gene>
    <name evidence="8" type="ORF">A8990_11270</name>
</gene>
<evidence type="ECO:0000256" key="6">
    <source>
        <dbReference type="SAM" id="SignalP"/>
    </source>
</evidence>
<keyword evidence="3 5" id="KW-1133">Transmembrane helix</keyword>
<feature type="transmembrane region" description="Helical" evidence="5">
    <location>
        <begin position="498"/>
        <end position="517"/>
    </location>
</feature>
<dbReference type="PANTHER" id="PTHR24104">
    <property type="entry name" value="E3 UBIQUITIN-PROTEIN LIGASE NHLRC1-RELATED"/>
    <property type="match status" value="1"/>
</dbReference>
<dbReference type="GO" id="GO:0016020">
    <property type="term" value="C:membrane"/>
    <property type="evidence" value="ECO:0007669"/>
    <property type="project" value="UniProtKB-SubCell"/>
</dbReference>
<dbReference type="InterPro" id="IPR011042">
    <property type="entry name" value="6-blade_b-propeller_TolB-like"/>
</dbReference>
<dbReference type="Proteomes" id="UP000256304">
    <property type="component" value="Unassembled WGS sequence"/>
</dbReference>
<dbReference type="PANTHER" id="PTHR24104:SF25">
    <property type="entry name" value="PROTEIN LIN-41"/>
    <property type="match status" value="1"/>
</dbReference>
<keyword evidence="6" id="KW-0732">Signal</keyword>
<dbReference type="SUPFAM" id="SSF101898">
    <property type="entry name" value="NHL repeat"/>
    <property type="match status" value="1"/>
</dbReference>
<feature type="transmembrane region" description="Helical" evidence="5">
    <location>
        <begin position="537"/>
        <end position="558"/>
    </location>
</feature>
<evidence type="ECO:0000259" key="7">
    <source>
        <dbReference type="Pfam" id="PF04893"/>
    </source>
</evidence>
<comment type="subcellular location">
    <subcellularLocation>
        <location evidence="1">Membrane</location>
        <topology evidence="1">Multi-pass membrane protein</topology>
    </subcellularLocation>
</comment>
<dbReference type="AlphaFoldDB" id="A0A3D9S7N1"/>
<dbReference type="RefSeq" id="WP_116189326.1">
    <property type="nucleotide sequence ID" value="NZ_QTTN01000012.1"/>
</dbReference>
<dbReference type="Gene3D" id="2.120.10.30">
    <property type="entry name" value="TolB, C-terminal domain"/>
    <property type="match status" value="2"/>
</dbReference>
<dbReference type="OrthoDB" id="9799230at2"/>
<feature type="transmembrane region" description="Helical" evidence="5">
    <location>
        <begin position="422"/>
        <end position="440"/>
    </location>
</feature>
<evidence type="ECO:0000313" key="9">
    <source>
        <dbReference type="Proteomes" id="UP000256304"/>
    </source>
</evidence>
<keyword evidence="2 5" id="KW-0812">Transmembrane</keyword>
<feature type="transmembrane region" description="Helical" evidence="5">
    <location>
        <begin position="598"/>
        <end position="619"/>
    </location>
</feature>
<keyword evidence="9" id="KW-1185">Reference proteome</keyword>
<protein>
    <submittedName>
        <fullName evidence="8">Uncharacterized protein DUF1282</fullName>
    </submittedName>
</protein>
<evidence type="ECO:0000256" key="3">
    <source>
        <dbReference type="ARBA" id="ARBA00022989"/>
    </source>
</evidence>
<dbReference type="EMBL" id="QTTN01000012">
    <property type="protein sequence ID" value="REE85341.1"/>
    <property type="molecule type" value="Genomic_DNA"/>
</dbReference>
<evidence type="ECO:0000256" key="4">
    <source>
        <dbReference type="ARBA" id="ARBA00023136"/>
    </source>
</evidence>
<proteinExistence type="predicted"/>
<feature type="domain" description="Yip1" evidence="7">
    <location>
        <begin position="481"/>
        <end position="647"/>
    </location>
</feature>
<evidence type="ECO:0000256" key="2">
    <source>
        <dbReference type="ARBA" id="ARBA00022692"/>
    </source>
</evidence>
<dbReference type="CDD" id="cd05819">
    <property type="entry name" value="NHL"/>
    <property type="match status" value="1"/>
</dbReference>
<dbReference type="Pfam" id="PF04893">
    <property type="entry name" value="Yip1"/>
    <property type="match status" value="1"/>
</dbReference>
<accession>A0A3D9S7N1</accession>
<comment type="caution">
    <text evidence="8">The sequence shown here is derived from an EMBL/GenBank/DDBJ whole genome shotgun (WGS) entry which is preliminary data.</text>
</comment>
<dbReference type="InterPro" id="IPR006977">
    <property type="entry name" value="Yip1_dom"/>
</dbReference>
<sequence>MRQIAKSIVVALCAFVVCMSLLPGFAAAEATYKTYTGDFQRTPDAYEPAGSIEKAGDTEFATPSDIFIDGSDTLYIADTDNSRIVVMTRGGELIRTIGEDVLDAPSGVFAGENGDVYVADSGLEQVLHFSKEGKVLQTLGRPETPLYGKSTPYKPMKVTVDKRGNVYIISEGTTNGVIQMSPEGDFMGFFGTNDSKPSAKLVLQRFFFTKKQIEKLFKNVPNTPTNVAIDALGLVYTITQGDKDQPIKRLNISGYNLIPGTFWDPSYTDISVSAAGNIFAVGQRGYFYEFDSEGHLLFVSGSPDDGKSREGLLLNGAGIATDSKGYVYITDVGRNSIQVYEPTEFVELVHHALDLYKDGLYVKSQAPWNLVEQRNSLFVLAHRGLGDAYIKQELYAKAMAEYKQAKDVSGYSNAFWEIRNRWLQHNLLTVVLIIIGLMVLRSLLRWLHRRTGILAPAVRVKKAIMNVRLIRELLYIGRFIKHPLDGLYGLREEGRTSAISAALLYALLIVEYLFTLYCTGFIFDQADASTINLTKELAMLIAPLALWIVSNYLVSTITDGEGKFSQVYQGTIYAFAPYLIFHPIVVIASNVLTLNDAFLFSFSNAIITAWCAVLLFLMVKEVHDYTVRETLRNLFITLFTMLITSLVLFIVYVILHQVYDFADSVIQEMITRAEQ</sequence>
<feature type="transmembrane region" description="Helical" evidence="5">
    <location>
        <begin position="570"/>
        <end position="592"/>
    </location>
</feature>
<evidence type="ECO:0000256" key="1">
    <source>
        <dbReference type="ARBA" id="ARBA00004141"/>
    </source>
</evidence>
<keyword evidence="4 5" id="KW-0472">Membrane</keyword>
<dbReference type="InterPro" id="IPR050952">
    <property type="entry name" value="TRIM-NHL_E3_ligases"/>
</dbReference>
<dbReference type="GO" id="GO:0008270">
    <property type="term" value="F:zinc ion binding"/>
    <property type="evidence" value="ECO:0007669"/>
    <property type="project" value="UniProtKB-KW"/>
</dbReference>
<feature type="signal peptide" evidence="6">
    <location>
        <begin position="1"/>
        <end position="28"/>
    </location>
</feature>
<organism evidence="8 9">
    <name type="scientific">Paenibacillus taihuensis</name>
    <dbReference type="NCBI Taxonomy" id="1156355"/>
    <lineage>
        <taxon>Bacteria</taxon>
        <taxon>Bacillati</taxon>
        <taxon>Bacillota</taxon>
        <taxon>Bacilli</taxon>
        <taxon>Bacillales</taxon>
        <taxon>Paenibacillaceae</taxon>
        <taxon>Paenibacillus</taxon>
    </lineage>
</organism>
<evidence type="ECO:0000256" key="5">
    <source>
        <dbReference type="SAM" id="Phobius"/>
    </source>
</evidence>
<feature type="chain" id="PRO_5017658033" evidence="6">
    <location>
        <begin position="29"/>
        <end position="675"/>
    </location>
</feature>
<evidence type="ECO:0000313" key="8">
    <source>
        <dbReference type="EMBL" id="REE85341.1"/>
    </source>
</evidence>
<reference evidence="8 9" key="1">
    <citation type="submission" date="2018-08" db="EMBL/GenBank/DDBJ databases">
        <title>Genomic Encyclopedia of Type Strains, Phase III (KMG-III): the genomes of soil and plant-associated and newly described type strains.</title>
        <authorList>
            <person name="Whitman W."/>
        </authorList>
    </citation>
    <scope>NUCLEOTIDE SEQUENCE [LARGE SCALE GENOMIC DNA]</scope>
    <source>
        <strain evidence="8 9">CGMCC 1.10966</strain>
    </source>
</reference>
<name>A0A3D9S7N1_9BACL</name>
<feature type="transmembrane region" description="Helical" evidence="5">
    <location>
        <begin position="631"/>
        <end position="655"/>
    </location>
</feature>